<dbReference type="Pfam" id="PF10098">
    <property type="entry name" value="DUF2336"/>
    <property type="match status" value="1"/>
</dbReference>
<evidence type="ECO:0000313" key="2">
    <source>
        <dbReference type="Proteomes" id="UP000429484"/>
    </source>
</evidence>
<dbReference type="Proteomes" id="UP000429484">
    <property type="component" value="Unassembled WGS sequence"/>
</dbReference>
<proteinExistence type="predicted"/>
<dbReference type="AlphaFoldDB" id="A0A222IJZ3"/>
<dbReference type="EMBL" id="WISR01000093">
    <property type="protein sequence ID" value="MQW32873.1"/>
    <property type="molecule type" value="Genomic_DNA"/>
</dbReference>
<gene>
    <name evidence="1" type="ORF">GHK53_08680</name>
</gene>
<dbReference type="InterPro" id="IPR019285">
    <property type="entry name" value="DUF2336"/>
</dbReference>
<reference evidence="1 2" key="1">
    <citation type="journal article" date="2013" name="Genome Biol.">
        <title>Comparative genomics of the core and accessory genomes of 48 Sinorhizobium strains comprising five genospecies.</title>
        <authorList>
            <person name="Sugawara M."/>
            <person name="Epstein B."/>
            <person name="Badgley B.D."/>
            <person name="Unno T."/>
            <person name="Xu L."/>
            <person name="Reese J."/>
            <person name="Gyaneshwar P."/>
            <person name="Denny R."/>
            <person name="Mudge J."/>
            <person name="Bharti A.K."/>
            <person name="Farmer A.D."/>
            <person name="May G.D."/>
            <person name="Woodward J.E."/>
            <person name="Medigue C."/>
            <person name="Vallenet D."/>
            <person name="Lajus A."/>
            <person name="Rouy Z."/>
            <person name="Martinez-Vaz B."/>
            <person name="Tiffin P."/>
            <person name="Young N.D."/>
            <person name="Sadowsky M.J."/>
        </authorList>
    </citation>
    <scope>NUCLEOTIDE SEQUENCE [LARGE SCALE GENOMIC DNA]</scope>
    <source>
        <strain evidence="1 2">N6B1</strain>
    </source>
</reference>
<evidence type="ECO:0000313" key="1">
    <source>
        <dbReference type="EMBL" id="MQW32873.1"/>
    </source>
</evidence>
<accession>A0A222IJZ3</accession>
<dbReference type="SUPFAM" id="SSF48371">
    <property type="entry name" value="ARM repeat"/>
    <property type="match status" value="1"/>
</dbReference>
<dbReference type="InterPro" id="IPR016024">
    <property type="entry name" value="ARM-type_fold"/>
</dbReference>
<dbReference type="InterPro" id="IPR014598">
    <property type="entry name" value="UCP035865"/>
</dbReference>
<comment type="caution">
    <text evidence="1">The sequence shown here is derived from an EMBL/GenBank/DDBJ whole genome shotgun (WGS) entry which is preliminary data.</text>
</comment>
<dbReference type="RefSeq" id="WP_013844307.1">
    <property type="nucleotide sequence ID" value="NZ_CP021808.1"/>
</dbReference>
<sequence length="377" mass="40153">MIIQAFLRWVETAKASERASAASALGRAFAQADVNGIDRQAVEMAMTFLLDDPSPKVRRSLAEALADCPIVPRSIIKALAQDQPEIAYIAISRSPVLNDDDLVDMAADGGAEMRALIASRSGVSCAVAAAIAEIGGEEEVLILLENPGARLSPGSLRRIADRLGDSVAARGLLLERHDLPSDARQTLAEKAGAALAASDLVRAVIGEDRAQRVVRETCDAAALTLSSASAREELQRMVAALRKTGRLTPALLLTALCSGRTEFFSAAIVDLSGVPEKRVRSILSGGRFHSIRALLETAGLGREVSGMFSEAVLFCQCEADADHDGASLSVAARLSDRLRRRSLGAYHAVAELAERLAFAEQRQRARNYALMLSRQAA</sequence>
<dbReference type="PIRSF" id="PIRSF035865">
    <property type="entry name" value="UCP035865"/>
    <property type="match status" value="1"/>
</dbReference>
<name>A0A222IJZ3_RHIML</name>
<dbReference type="InterPro" id="IPR011989">
    <property type="entry name" value="ARM-like"/>
</dbReference>
<organism evidence="1 2">
    <name type="scientific">Rhizobium meliloti</name>
    <name type="common">Ensifer meliloti</name>
    <name type="synonym">Sinorhizobium meliloti</name>
    <dbReference type="NCBI Taxonomy" id="382"/>
    <lineage>
        <taxon>Bacteria</taxon>
        <taxon>Pseudomonadati</taxon>
        <taxon>Pseudomonadota</taxon>
        <taxon>Alphaproteobacteria</taxon>
        <taxon>Hyphomicrobiales</taxon>
        <taxon>Rhizobiaceae</taxon>
        <taxon>Sinorhizobium/Ensifer group</taxon>
        <taxon>Sinorhizobium</taxon>
    </lineage>
</organism>
<dbReference type="Gene3D" id="1.25.10.10">
    <property type="entry name" value="Leucine-rich Repeat Variant"/>
    <property type="match status" value="1"/>
</dbReference>
<protein>
    <submittedName>
        <fullName evidence="1">DUF2336 domain-containing protein</fullName>
    </submittedName>
</protein>